<organism evidence="2 3">
    <name type="scientific">Petrolisthes manimaculis</name>
    <dbReference type="NCBI Taxonomy" id="1843537"/>
    <lineage>
        <taxon>Eukaryota</taxon>
        <taxon>Metazoa</taxon>
        <taxon>Ecdysozoa</taxon>
        <taxon>Arthropoda</taxon>
        <taxon>Crustacea</taxon>
        <taxon>Multicrustacea</taxon>
        <taxon>Malacostraca</taxon>
        <taxon>Eumalacostraca</taxon>
        <taxon>Eucarida</taxon>
        <taxon>Decapoda</taxon>
        <taxon>Pleocyemata</taxon>
        <taxon>Anomura</taxon>
        <taxon>Galatheoidea</taxon>
        <taxon>Porcellanidae</taxon>
        <taxon>Petrolisthes</taxon>
    </lineage>
</organism>
<evidence type="ECO:0000313" key="3">
    <source>
        <dbReference type="Proteomes" id="UP001292094"/>
    </source>
</evidence>
<protein>
    <submittedName>
        <fullName evidence="2">Uncharacterized protein</fullName>
    </submittedName>
</protein>
<keyword evidence="3" id="KW-1185">Reference proteome</keyword>
<evidence type="ECO:0000313" key="2">
    <source>
        <dbReference type="EMBL" id="KAK4312302.1"/>
    </source>
</evidence>
<sequence>MQDPPSLLPTPASDRENVYNRTRSVTVPGQGQLVLEDVWACGRDGRGGDVRGVCSGPRTAAPALLPRPQQQTAGGKASSGRPPTTSSGVSWTFPLTYRPSYRKTTTTLR</sequence>
<feature type="region of interest" description="Disordered" evidence="1">
    <location>
        <begin position="52"/>
        <end position="96"/>
    </location>
</feature>
<gene>
    <name evidence="2" type="ORF">Pmani_016255</name>
</gene>
<dbReference type="EMBL" id="JAWZYT010001423">
    <property type="protein sequence ID" value="KAK4312302.1"/>
    <property type="molecule type" value="Genomic_DNA"/>
</dbReference>
<name>A0AAE1U6W4_9EUCA</name>
<proteinExistence type="predicted"/>
<dbReference type="Proteomes" id="UP001292094">
    <property type="component" value="Unassembled WGS sequence"/>
</dbReference>
<evidence type="ECO:0000256" key="1">
    <source>
        <dbReference type="SAM" id="MobiDB-lite"/>
    </source>
</evidence>
<accession>A0AAE1U6W4</accession>
<feature type="compositionally biased region" description="Polar residues" evidence="1">
    <location>
        <begin position="81"/>
        <end position="90"/>
    </location>
</feature>
<reference evidence="2" key="1">
    <citation type="submission" date="2023-11" db="EMBL/GenBank/DDBJ databases">
        <title>Genome assemblies of two species of porcelain crab, Petrolisthes cinctipes and Petrolisthes manimaculis (Anomura: Porcellanidae).</title>
        <authorList>
            <person name="Angst P."/>
        </authorList>
    </citation>
    <scope>NUCLEOTIDE SEQUENCE</scope>
    <source>
        <strain evidence="2">PB745_02</strain>
        <tissue evidence="2">Gill</tissue>
    </source>
</reference>
<dbReference type="AlphaFoldDB" id="A0AAE1U6W4"/>
<feature type="compositionally biased region" description="Low complexity" evidence="1">
    <location>
        <begin position="52"/>
        <end position="73"/>
    </location>
</feature>
<comment type="caution">
    <text evidence="2">The sequence shown here is derived from an EMBL/GenBank/DDBJ whole genome shotgun (WGS) entry which is preliminary data.</text>
</comment>